<dbReference type="GO" id="GO:0006355">
    <property type="term" value="P:regulation of DNA-templated transcription"/>
    <property type="evidence" value="ECO:0007669"/>
    <property type="project" value="InterPro"/>
</dbReference>
<name>A0A670ZG56_PSETE</name>
<dbReference type="Proteomes" id="UP000472273">
    <property type="component" value="Unplaced"/>
</dbReference>
<evidence type="ECO:0000313" key="3">
    <source>
        <dbReference type="Proteomes" id="UP000472273"/>
    </source>
</evidence>
<dbReference type="SUPFAM" id="SSF109640">
    <property type="entry name" value="KRAB domain (Kruppel-associated box)"/>
    <property type="match status" value="1"/>
</dbReference>
<dbReference type="InterPro" id="IPR050169">
    <property type="entry name" value="Krueppel_C2H2_ZnF"/>
</dbReference>
<evidence type="ECO:0000259" key="1">
    <source>
        <dbReference type="PROSITE" id="PS50805"/>
    </source>
</evidence>
<protein>
    <recommendedName>
        <fullName evidence="1">KRAB domain-containing protein</fullName>
    </recommendedName>
</protein>
<dbReference type="AlphaFoldDB" id="A0A670ZG56"/>
<reference evidence="2" key="1">
    <citation type="submission" date="2025-08" db="UniProtKB">
        <authorList>
            <consortium name="Ensembl"/>
        </authorList>
    </citation>
    <scope>IDENTIFICATION</scope>
</reference>
<accession>A0A670ZG56</accession>
<feature type="domain" description="KRAB" evidence="1">
    <location>
        <begin position="9"/>
        <end position="70"/>
    </location>
</feature>
<dbReference type="Ensembl" id="ENSPTXT00000021870.1">
    <property type="protein sequence ID" value="ENSPTXP00000021221.1"/>
    <property type="gene ID" value="ENSPTXG00000014684.1"/>
</dbReference>
<dbReference type="InterPro" id="IPR001909">
    <property type="entry name" value="KRAB"/>
</dbReference>
<organism evidence="2 3">
    <name type="scientific">Pseudonaja textilis</name>
    <name type="common">Eastern brown snake</name>
    <dbReference type="NCBI Taxonomy" id="8673"/>
    <lineage>
        <taxon>Eukaryota</taxon>
        <taxon>Metazoa</taxon>
        <taxon>Chordata</taxon>
        <taxon>Craniata</taxon>
        <taxon>Vertebrata</taxon>
        <taxon>Euteleostomi</taxon>
        <taxon>Lepidosauria</taxon>
        <taxon>Squamata</taxon>
        <taxon>Bifurcata</taxon>
        <taxon>Unidentata</taxon>
        <taxon>Episquamata</taxon>
        <taxon>Toxicofera</taxon>
        <taxon>Serpentes</taxon>
        <taxon>Colubroidea</taxon>
        <taxon>Elapidae</taxon>
        <taxon>Hydrophiinae</taxon>
        <taxon>Pseudonaja</taxon>
    </lineage>
</organism>
<reference evidence="2" key="2">
    <citation type="submission" date="2025-09" db="UniProtKB">
        <authorList>
            <consortium name="Ensembl"/>
        </authorList>
    </citation>
    <scope>IDENTIFICATION</scope>
</reference>
<dbReference type="PANTHER" id="PTHR23232:SF133">
    <property type="entry name" value="RIKEN CDNA 1700020N01 GENE"/>
    <property type="match status" value="1"/>
</dbReference>
<keyword evidence="3" id="KW-1185">Reference proteome</keyword>
<dbReference type="PROSITE" id="PS50805">
    <property type="entry name" value="KRAB"/>
    <property type="match status" value="1"/>
</dbReference>
<dbReference type="CDD" id="cd07765">
    <property type="entry name" value="KRAB_A-box"/>
    <property type="match status" value="1"/>
</dbReference>
<dbReference type="Gene3D" id="6.10.140.140">
    <property type="match status" value="1"/>
</dbReference>
<dbReference type="Pfam" id="PF01352">
    <property type="entry name" value="KRAB"/>
    <property type="match status" value="1"/>
</dbReference>
<evidence type="ECO:0000313" key="2">
    <source>
        <dbReference type="Ensembl" id="ENSPTXP00000021221.1"/>
    </source>
</evidence>
<dbReference type="InterPro" id="IPR036051">
    <property type="entry name" value="KRAB_dom_sf"/>
</dbReference>
<dbReference type="SMART" id="SM00349">
    <property type="entry name" value="KRAB"/>
    <property type="match status" value="1"/>
</dbReference>
<sequence>SLPPPKPPVPFKDIDVKFSNEEWALLTEEQRALYDDVTLENFQNVSTLGEDWPVFFSPPCFPGKSGTMLF</sequence>
<dbReference type="PANTHER" id="PTHR23232">
    <property type="entry name" value="KRAB DOMAIN C2H2 ZINC FINGER"/>
    <property type="match status" value="1"/>
</dbReference>
<proteinExistence type="predicted"/>